<dbReference type="HOGENOM" id="CLU_054150_0_0_1"/>
<protein>
    <recommendedName>
        <fullName evidence="4">LysM domain-containing protein</fullName>
    </recommendedName>
</protein>
<feature type="compositionally biased region" description="Polar residues" evidence="1">
    <location>
        <begin position="177"/>
        <end position="224"/>
    </location>
</feature>
<sequence>MGISHPLSDEFDSLRAAVLTPDRSPPSSPPPPPPSSCCSADEDYLEHQVSMMDTLAGLAIKYGISDIKRANSLMTDSQMFAHKILLIPLPGKPMPSSVRLNGSGQRMKRTWVPNYQQNRDVMDSLDSSKYNSSERQMSLAMSTLQTYYGLTPQKGGTTDAGTEMSLYSKGSLERISSETSVNSSGLPDTYNTGRSRNSEDTLNGFSATNGSTGTKSNVTNNAKQDGSVRRRQKVEADRVSNTTDTQQDDILSDPIKMIKSLFPRPISSIRLNMDTSNPEPRLKSSGSFLSGFKYVRKSPSTTNFVDEENGISMWSSSFTRPLLDGLPKPTAHTRTKAALD</sequence>
<dbReference type="eggNOG" id="KOG2850">
    <property type="taxonomic scope" value="Eukaryota"/>
</dbReference>
<accession>A0A0D9WUE5</accession>
<name>A0A0D9WUE5_9ORYZ</name>
<dbReference type="AlphaFoldDB" id="A0A0D9WUE5"/>
<dbReference type="InterPro" id="IPR045030">
    <property type="entry name" value="LYSM1-4"/>
</dbReference>
<evidence type="ECO:0000313" key="2">
    <source>
        <dbReference type="EnsemblPlants" id="LPERR06G23700.1"/>
    </source>
</evidence>
<feature type="region of interest" description="Disordered" evidence="1">
    <location>
        <begin position="14"/>
        <end position="38"/>
    </location>
</feature>
<dbReference type="InterPro" id="IPR036779">
    <property type="entry name" value="LysM_dom_sf"/>
</dbReference>
<feature type="region of interest" description="Disordered" evidence="1">
    <location>
        <begin position="175"/>
        <end position="246"/>
    </location>
</feature>
<dbReference type="Gramene" id="LPERR06G23700.1">
    <property type="protein sequence ID" value="LPERR06G23700.1"/>
    <property type="gene ID" value="LPERR06G23700"/>
</dbReference>
<keyword evidence="3" id="KW-1185">Reference proteome</keyword>
<proteinExistence type="predicted"/>
<organism evidence="2 3">
    <name type="scientific">Leersia perrieri</name>
    <dbReference type="NCBI Taxonomy" id="77586"/>
    <lineage>
        <taxon>Eukaryota</taxon>
        <taxon>Viridiplantae</taxon>
        <taxon>Streptophyta</taxon>
        <taxon>Embryophyta</taxon>
        <taxon>Tracheophyta</taxon>
        <taxon>Spermatophyta</taxon>
        <taxon>Magnoliopsida</taxon>
        <taxon>Liliopsida</taxon>
        <taxon>Poales</taxon>
        <taxon>Poaceae</taxon>
        <taxon>BOP clade</taxon>
        <taxon>Oryzoideae</taxon>
        <taxon>Oryzeae</taxon>
        <taxon>Oryzinae</taxon>
        <taxon>Leersia</taxon>
    </lineage>
</organism>
<feature type="compositionally biased region" description="Pro residues" evidence="1">
    <location>
        <begin position="23"/>
        <end position="35"/>
    </location>
</feature>
<dbReference type="PANTHER" id="PTHR20932">
    <property type="entry name" value="LYSM AND PUTATIVE PEPTIDOGLYCAN-BINDING DOMAIN-CONTAINING PROTEIN"/>
    <property type="match status" value="1"/>
</dbReference>
<dbReference type="CDD" id="cd00118">
    <property type="entry name" value="LysM"/>
    <property type="match status" value="1"/>
</dbReference>
<reference evidence="2 3" key="1">
    <citation type="submission" date="2012-08" db="EMBL/GenBank/DDBJ databases">
        <title>Oryza genome evolution.</title>
        <authorList>
            <person name="Wing R.A."/>
        </authorList>
    </citation>
    <scope>NUCLEOTIDE SEQUENCE</scope>
</reference>
<reference evidence="3" key="2">
    <citation type="submission" date="2013-12" db="EMBL/GenBank/DDBJ databases">
        <authorList>
            <person name="Yu Y."/>
            <person name="Lee S."/>
            <person name="de Baynast K."/>
            <person name="Wissotski M."/>
            <person name="Liu L."/>
            <person name="Talag J."/>
            <person name="Goicoechea J."/>
            <person name="Angelova A."/>
            <person name="Jetty R."/>
            <person name="Kudrna D."/>
            <person name="Golser W."/>
            <person name="Rivera L."/>
            <person name="Zhang J."/>
            <person name="Wing R."/>
        </authorList>
    </citation>
    <scope>NUCLEOTIDE SEQUENCE</scope>
</reference>
<evidence type="ECO:0000256" key="1">
    <source>
        <dbReference type="SAM" id="MobiDB-lite"/>
    </source>
</evidence>
<dbReference type="PANTHER" id="PTHR20932:SF44">
    <property type="entry name" value="OS06G0729900 PROTEIN"/>
    <property type="match status" value="1"/>
</dbReference>
<evidence type="ECO:0008006" key="4">
    <source>
        <dbReference type="Google" id="ProtNLM"/>
    </source>
</evidence>
<dbReference type="Proteomes" id="UP000032180">
    <property type="component" value="Chromosome 6"/>
</dbReference>
<reference evidence="2" key="3">
    <citation type="submission" date="2015-04" db="UniProtKB">
        <authorList>
            <consortium name="EnsemblPlants"/>
        </authorList>
    </citation>
    <scope>IDENTIFICATION</scope>
</reference>
<evidence type="ECO:0000313" key="3">
    <source>
        <dbReference type="Proteomes" id="UP000032180"/>
    </source>
</evidence>
<dbReference type="InterPro" id="IPR018392">
    <property type="entry name" value="LysM"/>
</dbReference>
<dbReference type="Gene3D" id="3.10.350.10">
    <property type="entry name" value="LysM domain"/>
    <property type="match status" value="1"/>
</dbReference>
<dbReference type="EnsemblPlants" id="LPERR06G23700.1">
    <property type="protein sequence ID" value="LPERR06G23700.1"/>
    <property type="gene ID" value="LPERR06G23700"/>
</dbReference>